<feature type="signal peptide" evidence="16">
    <location>
        <begin position="1"/>
        <end position="21"/>
    </location>
</feature>
<keyword evidence="6 15" id="KW-0812">Transmembrane</keyword>
<evidence type="ECO:0000256" key="15">
    <source>
        <dbReference type="SAM" id="Phobius"/>
    </source>
</evidence>
<evidence type="ECO:0000256" key="9">
    <source>
        <dbReference type="ARBA" id="ARBA00022777"/>
    </source>
</evidence>
<protein>
    <recommendedName>
        <fullName evidence="3">receptor protein serine/threonine kinase</fullName>
        <ecNumber evidence="3">2.7.11.30</ecNumber>
    </recommendedName>
</protein>
<feature type="region of interest" description="Disordered" evidence="14">
    <location>
        <begin position="352"/>
        <end position="387"/>
    </location>
</feature>
<dbReference type="EC" id="2.7.11.30" evidence="3"/>
<feature type="transmembrane region" description="Helical" evidence="15">
    <location>
        <begin position="490"/>
        <end position="510"/>
    </location>
</feature>
<dbReference type="CDD" id="cd23616">
    <property type="entry name" value="TFP_LU_ECD_AMHR2"/>
    <property type="match status" value="1"/>
</dbReference>
<evidence type="ECO:0000256" key="13">
    <source>
        <dbReference type="ARBA" id="ARBA00023170"/>
    </source>
</evidence>
<evidence type="ECO:0000313" key="18">
    <source>
        <dbReference type="EMBL" id="TWW61840.1"/>
    </source>
</evidence>
<evidence type="ECO:0000256" key="7">
    <source>
        <dbReference type="ARBA" id="ARBA00022729"/>
    </source>
</evidence>
<dbReference type="Gene3D" id="1.10.510.10">
    <property type="entry name" value="Transferase(Phosphotransferase) domain 1"/>
    <property type="match status" value="1"/>
</dbReference>
<dbReference type="GO" id="GO:0005524">
    <property type="term" value="F:ATP binding"/>
    <property type="evidence" value="ECO:0007669"/>
    <property type="project" value="UniProtKB-KW"/>
</dbReference>
<dbReference type="GO" id="GO:0030509">
    <property type="term" value="P:BMP signaling pathway"/>
    <property type="evidence" value="ECO:0007669"/>
    <property type="project" value="TreeGrafter"/>
</dbReference>
<dbReference type="GO" id="GO:0043235">
    <property type="term" value="C:receptor complex"/>
    <property type="evidence" value="ECO:0007669"/>
    <property type="project" value="TreeGrafter"/>
</dbReference>
<keyword evidence="10" id="KW-0067">ATP-binding</keyword>
<organism evidence="18 19">
    <name type="scientific">Takifugu flavidus</name>
    <name type="common">sansaifugu</name>
    <dbReference type="NCBI Taxonomy" id="433684"/>
    <lineage>
        <taxon>Eukaryota</taxon>
        <taxon>Metazoa</taxon>
        <taxon>Chordata</taxon>
        <taxon>Craniata</taxon>
        <taxon>Vertebrata</taxon>
        <taxon>Euteleostomi</taxon>
        <taxon>Actinopterygii</taxon>
        <taxon>Neopterygii</taxon>
        <taxon>Teleostei</taxon>
        <taxon>Neoteleostei</taxon>
        <taxon>Acanthomorphata</taxon>
        <taxon>Eupercaria</taxon>
        <taxon>Tetraodontiformes</taxon>
        <taxon>Tetradontoidea</taxon>
        <taxon>Tetraodontidae</taxon>
        <taxon>Takifugu</taxon>
    </lineage>
</organism>
<keyword evidence="7 16" id="KW-0732">Signal</keyword>
<sequence length="544" mass="59769">MILQQLLTLAVECILISVSSQSSPQQRRCAYHVTDKGDVYTTAGNVSGSVQLCKNTQCCVGYYVVIDGRPKADVLACDKVEKRCTDTTCKAQVFRNVRTFKCVCNTDLCNSNVTWSQNAHDESQHASSYYKDETMTTALISIGILLALGLLIVAIQSRNFFTVKNAHKPPVAHGDLSSSNVLVRADGACVLCDFGCSAILHSFSGCHRQSNTTSPLNLVQWGTLRYMSPELLEGSVHLHNKWYLMHADVYSLALLLWEIWMCCSDFSHGGDAPPRHQLPYESELGANVSIESLILRVCHMGMRPYIPQHWEALSQGSALEEILTDSWDSEPDARLSAQCVADRLVSLQSYHNRSAEEKEEAQNSCQTSPKQRPGPPPPPPMNPINPAYPPGYSLAPPYASYPAPPPPPPMYPAYPPYTVQYPPGMKPPAMGNGVCPGPLPYNALPHHPYPGAPCGYPRAPPPGVYPGPYHHSPKWGHHHKGHHHSMVNPASGALTGGLMTMGMGLVGYKVNKKLRKKMKKAHKGHKYMHHMYGKYSSSSSSDSD</sequence>
<dbReference type="Pfam" id="PF00069">
    <property type="entry name" value="Pkinase"/>
    <property type="match status" value="1"/>
</dbReference>
<dbReference type="GO" id="GO:0005886">
    <property type="term" value="C:plasma membrane"/>
    <property type="evidence" value="ECO:0007669"/>
    <property type="project" value="TreeGrafter"/>
</dbReference>
<evidence type="ECO:0000256" key="2">
    <source>
        <dbReference type="ARBA" id="ARBA00009605"/>
    </source>
</evidence>
<feature type="domain" description="Protein kinase" evidence="17">
    <location>
        <begin position="36"/>
        <end position="351"/>
    </location>
</feature>
<proteinExistence type="inferred from homology"/>
<keyword evidence="11 15" id="KW-1133">Transmembrane helix</keyword>
<evidence type="ECO:0000256" key="3">
    <source>
        <dbReference type="ARBA" id="ARBA00012401"/>
    </source>
</evidence>
<gene>
    <name evidence="18" type="ORF">D4764_04G0004870</name>
</gene>
<keyword evidence="8" id="KW-0547">Nucleotide-binding</keyword>
<evidence type="ECO:0000256" key="14">
    <source>
        <dbReference type="SAM" id="MobiDB-lite"/>
    </source>
</evidence>
<keyword evidence="9" id="KW-0418">Kinase</keyword>
<feature type="compositionally biased region" description="Pro residues" evidence="14">
    <location>
        <begin position="372"/>
        <end position="387"/>
    </location>
</feature>
<dbReference type="Proteomes" id="UP000324091">
    <property type="component" value="Chromosome 4"/>
</dbReference>
<name>A0A5C6N7T1_9TELE</name>
<feature type="transmembrane region" description="Helical" evidence="15">
    <location>
        <begin position="135"/>
        <end position="155"/>
    </location>
</feature>
<dbReference type="InterPro" id="IPR011009">
    <property type="entry name" value="Kinase-like_dom_sf"/>
</dbReference>
<evidence type="ECO:0000259" key="17">
    <source>
        <dbReference type="PROSITE" id="PS50011"/>
    </source>
</evidence>
<evidence type="ECO:0000313" key="19">
    <source>
        <dbReference type="Proteomes" id="UP000324091"/>
    </source>
</evidence>
<evidence type="ECO:0000256" key="8">
    <source>
        <dbReference type="ARBA" id="ARBA00022741"/>
    </source>
</evidence>
<evidence type="ECO:0000256" key="11">
    <source>
        <dbReference type="ARBA" id="ARBA00022989"/>
    </source>
</evidence>
<dbReference type="AlphaFoldDB" id="A0A5C6N7T1"/>
<keyword evidence="12 15" id="KW-0472">Membrane</keyword>
<comment type="subcellular location">
    <subcellularLocation>
        <location evidence="1">Membrane</location>
        <topology evidence="1">Single-pass type I membrane protein</topology>
    </subcellularLocation>
</comment>
<evidence type="ECO:0000256" key="5">
    <source>
        <dbReference type="ARBA" id="ARBA00022679"/>
    </source>
</evidence>
<feature type="chain" id="PRO_5023006739" description="receptor protein serine/threonine kinase" evidence="16">
    <location>
        <begin position="22"/>
        <end position="544"/>
    </location>
</feature>
<keyword evidence="13 18" id="KW-0675">Receptor</keyword>
<accession>A0A5C6N7T1</accession>
<dbReference type="SUPFAM" id="SSF56112">
    <property type="entry name" value="Protein kinase-like (PK-like)"/>
    <property type="match status" value="1"/>
</dbReference>
<comment type="similarity">
    <text evidence="2">Belongs to the protein kinase superfamily. TKL Ser/Thr protein kinase family. TGFB receptor subfamily.</text>
</comment>
<keyword evidence="19" id="KW-1185">Reference proteome</keyword>
<dbReference type="SMART" id="SM00220">
    <property type="entry name" value="S_TKc"/>
    <property type="match status" value="1"/>
</dbReference>
<evidence type="ECO:0000256" key="1">
    <source>
        <dbReference type="ARBA" id="ARBA00004479"/>
    </source>
</evidence>
<dbReference type="PROSITE" id="PS50011">
    <property type="entry name" value="PROTEIN_KINASE_DOM"/>
    <property type="match status" value="1"/>
</dbReference>
<evidence type="ECO:0000256" key="12">
    <source>
        <dbReference type="ARBA" id="ARBA00023136"/>
    </source>
</evidence>
<evidence type="ECO:0000256" key="6">
    <source>
        <dbReference type="ARBA" id="ARBA00022692"/>
    </source>
</evidence>
<dbReference type="GO" id="GO:0005024">
    <property type="term" value="F:transforming growth factor beta receptor activity"/>
    <property type="evidence" value="ECO:0007669"/>
    <property type="project" value="TreeGrafter"/>
</dbReference>
<dbReference type="EMBL" id="RHFK02000017">
    <property type="protein sequence ID" value="TWW61840.1"/>
    <property type="molecule type" value="Genomic_DNA"/>
</dbReference>
<keyword evidence="5" id="KW-0808">Transferase</keyword>
<comment type="caution">
    <text evidence="18">The sequence shown here is derived from an EMBL/GenBank/DDBJ whole genome shotgun (WGS) entry which is preliminary data.</text>
</comment>
<evidence type="ECO:0000256" key="16">
    <source>
        <dbReference type="SAM" id="SignalP"/>
    </source>
</evidence>
<dbReference type="InterPro" id="IPR000719">
    <property type="entry name" value="Prot_kinase_dom"/>
</dbReference>
<dbReference type="PANTHER" id="PTHR23255:SF49">
    <property type="entry name" value="ANTI-MUELLERIAN HORMONE TYPE-2 RECEPTOR"/>
    <property type="match status" value="1"/>
</dbReference>
<evidence type="ECO:0000256" key="10">
    <source>
        <dbReference type="ARBA" id="ARBA00022840"/>
    </source>
</evidence>
<evidence type="ECO:0000256" key="4">
    <source>
        <dbReference type="ARBA" id="ARBA00022527"/>
    </source>
</evidence>
<dbReference type="InterPro" id="IPR000333">
    <property type="entry name" value="TGFB_receptor"/>
</dbReference>
<reference evidence="18 19" key="1">
    <citation type="submission" date="2019-04" db="EMBL/GenBank/DDBJ databases">
        <title>Chromosome genome assembly for Takifugu flavidus.</title>
        <authorList>
            <person name="Xiao S."/>
        </authorList>
    </citation>
    <scope>NUCLEOTIDE SEQUENCE [LARGE SCALE GENOMIC DNA]</scope>
    <source>
        <strain evidence="18">HTHZ2018</strain>
        <tissue evidence="18">Muscle</tissue>
    </source>
</reference>
<dbReference type="PANTHER" id="PTHR23255">
    <property type="entry name" value="TRANSFORMING GROWTH FACTOR-BETA RECEPTOR TYPE I AND II"/>
    <property type="match status" value="1"/>
</dbReference>
<keyword evidence="4" id="KW-0723">Serine/threonine-protein kinase</keyword>